<dbReference type="AlphaFoldDB" id="A0A0R3QBE4"/>
<evidence type="ECO:0000313" key="3">
    <source>
        <dbReference type="WBParaSite" id="BTMF_0000366901-mRNA-1"/>
    </source>
</evidence>
<proteinExistence type="predicted"/>
<keyword evidence="2" id="KW-1185">Reference proteome</keyword>
<evidence type="ECO:0000313" key="1">
    <source>
        <dbReference type="EMBL" id="VDO13758.1"/>
    </source>
</evidence>
<reference evidence="1 2" key="2">
    <citation type="submission" date="2018-11" db="EMBL/GenBank/DDBJ databases">
        <authorList>
            <consortium name="Pathogen Informatics"/>
        </authorList>
    </citation>
    <scope>NUCLEOTIDE SEQUENCE [LARGE SCALE GENOMIC DNA]</scope>
</reference>
<accession>A0A0R3QBE4</accession>
<dbReference type="EMBL" id="UZAG01002594">
    <property type="protein sequence ID" value="VDO13758.1"/>
    <property type="molecule type" value="Genomic_DNA"/>
</dbReference>
<gene>
    <name evidence="1" type="ORF">BTMF_LOCUS2976</name>
</gene>
<name>A0A0R3QBE4_9BILA</name>
<dbReference type="WBParaSite" id="BTMF_0000366901-mRNA-1">
    <property type="protein sequence ID" value="BTMF_0000366901-mRNA-1"/>
    <property type="gene ID" value="BTMF_0000366901"/>
</dbReference>
<dbReference type="Proteomes" id="UP000280834">
    <property type="component" value="Unassembled WGS sequence"/>
</dbReference>
<evidence type="ECO:0000313" key="2">
    <source>
        <dbReference type="Proteomes" id="UP000280834"/>
    </source>
</evidence>
<reference evidence="3" key="1">
    <citation type="submission" date="2017-02" db="UniProtKB">
        <authorList>
            <consortium name="WormBaseParasite"/>
        </authorList>
    </citation>
    <scope>IDENTIFICATION</scope>
</reference>
<protein>
    <submittedName>
        <fullName evidence="3">Ovule protein</fullName>
    </submittedName>
</protein>
<sequence length="108" mass="11847">MPSSSGWTSLKSNLKAFPDLTDLIRLDFSTLLNPLNHCTVQSSPFSISRTNLQGVEDLTVTDCGSLQTARSFCLSKMELQLHFIKPAKINIALNITSSGATFQFVIPK</sequence>
<organism evidence="3">
    <name type="scientific">Brugia timori</name>
    <dbReference type="NCBI Taxonomy" id="42155"/>
    <lineage>
        <taxon>Eukaryota</taxon>
        <taxon>Metazoa</taxon>
        <taxon>Ecdysozoa</taxon>
        <taxon>Nematoda</taxon>
        <taxon>Chromadorea</taxon>
        <taxon>Rhabditida</taxon>
        <taxon>Spirurina</taxon>
        <taxon>Spiruromorpha</taxon>
        <taxon>Filarioidea</taxon>
        <taxon>Onchocercidae</taxon>
        <taxon>Brugia</taxon>
    </lineage>
</organism>